<dbReference type="EMBL" id="KL367577">
    <property type="protein sequence ID" value="KFD63246.1"/>
    <property type="molecule type" value="Genomic_DNA"/>
</dbReference>
<evidence type="ECO:0000313" key="5">
    <source>
        <dbReference type="EMBL" id="KFD63246.1"/>
    </source>
</evidence>
<organism evidence="4 6">
    <name type="scientific">Trichuris suis</name>
    <name type="common">pig whipworm</name>
    <dbReference type="NCBI Taxonomy" id="68888"/>
    <lineage>
        <taxon>Eukaryota</taxon>
        <taxon>Metazoa</taxon>
        <taxon>Ecdysozoa</taxon>
        <taxon>Nematoda</taxon>
        <taxon>Enoplea</taxon>
        <taxon>Dorylaimia</taxon>
        <taxon>Trichinellida</taxon>
        <taxon>Trichuridae</taxon>
        <taxon>Trichuris</taxon>
    </lineage>
</organism>
<evidence type="ECO:0000313" key="6">
    <source>
        <dbReference type="Proteomes" id="UP000030764"/>
    </source>
</evidence>
<dbReference type="GO" id="GO:0006309">
    <property type="term" value="P:apoptotic DNA fragmentation"/>
    <property type="evidence" value="ECO:0007669"/>
    <property type="project" value="TreeGrafter"/>
</dbReference>
<name>A0A085LM62_9BILA</name>
<dbReference type="Proteomes" id="UP000030758">
    <property type="component" value="Unassembled WGS sequence"/>
</dbReference>
<accession>A0A085LM62</accession>
<comment type="similarity">
    <text evidence="1">Belongs to the DNase II family.</text>
</comment>
<evidence type="ECO:0000256" key="1">
    <source>
        <dbReference type="ARBA" id="ARBA00007527"/>
    </source>
</evidence>
<dbReference type="AlphaFoldDB" id="A0A085LM62"/>
<dbReference type="EMBL" id="KL363397">
    <property type="protein sequence ID" value="KFD46058.1"/>
    <property type="molecule type" value="Genomic_DNA"/>
</dbReference>
<gene>
    <name evidence="4" type="ORF">M513_13062</name>
    <name evidence="5" type="ORF">M514_13062</name>
</gene>
<evidence type="ECO:0000256" key="2">
    <source>
        <dbReference type="ARBA" id="ARBA00022801"/>
    </source>
</evidence>
<protein>
    <submittedName>
        <fullName evidence="4">Uncharacterized protein</fullName>
    </submittedName>
</protein>
<keyword evidence="3" id="KW-0732">Signal</keyword>
<feature type="chain" id="PRO_5007379167" evidence="3">
    <location>
        <begin position="23"/>
        <end position="354"/>
    </location>
</feature>
<dbReference type="PANTHER" id="PTHR10858:SF23">
    <property type="entry name" value="DEOXYRIBONUCLEASE II"/>
    <property type="match status" value="1"/>
</dbReference>
<dbReference type="Proteomes" id="UP000030764">
    <property type="component" value="Unassembled WGS sequence"/>
</dbReference>
<dbReference type="Pfam" id="PF03265">
    <property type="entry name" value="DNase_II"/>
    <property type="match status" value="1"/>
</dbReference>
<keyword evidence="6" id="KW-1185">Reference proteome</keyword>
<dbReference type="PANTHER" id="PTHR10858">
    <property type="entry name" value="DEOXYRIBONUCLEASE II"/>
    <property type="match status" value="1"/>
</dbReference>
<keyword evidence="2" id="KW-0378">Hydrolase</keyword>
<evidence type="ECO:0000256" key="3">
    <source>
        <dbReference type="SAM" id="SignalP"/>
    </source>
</evidence>
<feature type="signal peptide" evidence="3">
    <location>
        <begin position="1"/>
        <end position="22"/>
    </location>
</feature>
<sequence>MMIETIWIRLVVAALCLTTVHSLECLYFDKTMPTGSVDWWLVYKLPNTELALSLTSRNEGSNFLWQRFSIKEKTLNPMQHTLAQFYDDRNRVAVIAYNNEPPTNDKVAPMTSSSKGIMMWADEANAALIAHTIPRFPNLLLRKYLFPEDAIRIGGAALCATIPAHSTVKWARQLQFEEPLIYYAASPLRNRYFDSYEVQALLTQRPIIFQPYKMSAKFRTIGGIRLVMLGKHSSVRADILSNYLLKLVRDSFRVWGTTGPYDNYFPSGCSGRHQVEKLRGPMELSGVPIESYEDRTVWAVSLNQVEPYYWCLGNSGQHLTNENLASGLMCIDHKNLYELFNDIAAEAKPERCPK</sequence>
<evidence type="ECO:0000313" key="4">
    <source>
        <dbReference type="EMBL" id="KFD46058.1"/>
    </source>
</evidence>
<proteinExistence type="inferred from homology"/>
<dbReference type="InterPro" id="IPR004947">
    <property type="entry name" value="DNase_II"/>
</dbReference>
<reference evidence="4 6" key="1">
    <citation type="journal article" date="2014" name="Nat. Genet.">
        <title>Genome and transcriptome of the porcine whipworm Trichuris suis.</title>
        <authorList>
            <person name="Jex A.R."/>
            <person name="Nejsum P."/>
            <person name="Schwarz E.M."/>
            <person name="Hu L."/>
            <person name="Young N.D."/>
            <person name="Hall R.S."/>
            <person name="Korhonen P.K."/>
            <person name="Liao S."/>
            <person name="Thamsborg S."/>
            <person name="Xia J."/>
            <person name="Xu P."/>
            <person name="Wang S."/>
            <person name="Scheerlinck J.P."/>
            <person name="Hofmann A."/>
            <person name="Sternberg P.W."/>
            <person name="Wang J."/>
            <person name="Gasser R.B."/>
        </authorList>
    </citation>
    <scope>NUCLEOTIDE SEQUENCE [LARGE SCALE GENOMIC DNA]</scope>
    <source>
        <strain evidence="5">DCEP-RM93F</strain>
        <strain evidence="4">DCEP-RM93M</strain>
    </source>
</reference>
<dbReference type="GO" id="GO:0004531">
    <property type="term" value="F:deoxyribonuclease II activity"/>
    <property type="evidence" value="ECO:0007669"/>
    <property type="project" value="InterPro"/>
</dbReference>